<evidence type="ECO:0000256" key="1">
    <source>
        <dbReference type="SAM" id="MobiDB-lite"/>
    </source>
</evidence>
<feature type="region of interest" description="Disordered" evidence="1">
    <location>
        <begin position="102"/>
        <end position="177"/>
    </location>
</feature>
<dbReference type="InterPro" id="IPR008727">
    <property type="entry name" value="PAAR_motif"/>
</dbReference>
<dbReference type="Gene3D" id="2.60.200.60">
    <property type="match status" value="1"/>
</dbReference>
<feature type="compositionally biased region" description="Polar residues" evidence="1">
    <location>
        <begin position="139"/>
        <end position="163"/>
    </location>
</feature>
<name>A0A844HXP0_9GAMM</name>
<dbReference type="Proteomes" id="UP000431462">
    <property type="component" value="Unassembled WGS sequence"/>
</dbReference>
<feature type="region of interest" description="Disordered" evidence="1">
    <location>
        <begin position="45"/>
        <end position="64"/>
    </location>
</feature>
<gene>
    <name evidence="2" type="ORF">FH752_14435</name>
</gene>
<dbReference type="NCBIfam" id="NF033420">
    <property type="entry name" value="T6SS_PAAR_dom"/>
    <property type="match status" value="1"/>
</dbReference>
<accession>A0A844HXP0</accession>
<reference evidence="2 3" key="1">
    <citation type="submission" date="2019-06" db="EMBL/GenBank/DDBJ databases">
        <title>Enrichment of Autotrophic Halophilic Microorganisms from Red Sea Brine Pool Using Microbial Electrosynthesis System.</title>
        <authorList>
            <person name="Alqahtani M.F."/>
            <person name="Bajracharya S."/>
            <person name="Katuri K.P."/>
            <person name="Ali M."/>
            <person name="Saikaly P.E."/>
        </authorList>
    </citation>
    <scope>NUCLEOTIDE SEQUENCE [LARGE SCALE GENOMIC DNA]</scope>
    <source>
        <strain evidence="2">MES15</strain>
    </source>
</reference>
<evidence type="ECO:0000313" key="3">
    <source>
        <dbReference type="Proteomes" id="UP000431462"/>
    </source>
</evidence>
<sequence length="499" mass="51354">MSKAIVLLGDLGSDHEGFPPTPVIAGSPDVLIDGKPVARVGDPLAAHSKPKHPPHPRTITGGSSTVLINGRPAAVTGGSISCGGVTIGSGTVVIGDTHTPAPFSGVSPATPKAAVTPTTAAESVQATPERARSTGRAEPTNSPTDSPSATEPSAISTVNSTHPDANANANANRDLSEPGFHVVREPMSRNELLSQLYGDASAKPDNFERLNPGLGNRVLPGEMVVIADPESLECTVKENDLMAVAKQVNQQVRQLSEQEAQFIVDHYDLLELMTANAATGMGIGAAMVGQQIKSINGILRELEELHQSTFRKYGKLSHPEFFERRQKLFTKLDFALGSVARKGMSLADDAKLKRALGLSSKSIVHEWKSSGVGGIPGYATHYSKLAGMGKAVQGTGWGLLLVDAGLGAASIAEACTLESDQACEAALIEEPSKLGGAYFGAQLGSKLGGACVLLGITTGIGGVACVVIASGVGGFGGGYLGSKGGAIMGTKVREVIVDD</sequence>
<feature type="compositionally biased region" description="Low complexity" evidence="1">
    <location>
        <begin position="108"/>
        <end position="121"/>
    </location>
</feature>
<proteinExistence type="predicted"/>
<dbReference type="CDD" id="cd14737">
    <property type="entry name" value="PAAR_1"/>
    <property type="match status" value="1"/>
</dbReference>
<dbReference type="EMBL" id="VENC01000012">
    <property type="protein sequence ID" value="MTI99809.1"/>
    <property type="molecule type" value="Genomic_DNA"/>
</dbReference>
<dbReference type="Pfam" id="PF05488">
    <property type="entry name" value="PAAR_motif"/>
    <property type="match status" value="1"/>
</dbReference>
<evidence type="ECO:0000313" key="2">
    <source>
        <dbReference type="EMBL" id="MTI99809.1"/>
    </source>
</evidence>
<organism evidence="2 3">
    <name type="scientific">Marinobacter adhaerens</name>
    <dbReference type="NCBI Taxonomy" id="1033846"/>
    <lineage>
        <taxon>Bacteria</taxon>
        <taxon>Pseudomonadati</taxon>
        <taxon>Pseudomonadota</taxon>
        <taxon>Gammaproteobacteria</taxon>
        <taxon>Pseudomonadales</taxon>
        <taxon>Marinobacteraceae</taxon>
        <taxon>Marinobacter</taxon>
    </lineage>
</organism>
<protein>
    <submittedName>
        <fullName evidence="2">Type VI secretion system PAAR protein</fullName>
    </submittedName>
</protein>
<comment type="caution">
    <text evidence="2">The sequence shown here is derived from an EMBL/GenBank/DDBJ whole genome shotgun (WGS) entry which is preliminary data.</text>
</comment>
<dbReference type="AlphaFoldDB" id="A0A844HXP0"/>